<dbReference type="RefSeq" id="WP_262686126.1">
    <property type="nucleotide sequence ID" value="NZ_JAOQIO010000089.1"/>
</dbReference>
<feature type="domain" description="Sulfatase N-terminal" evidence="3">
    <location>
        <begin position="4"/>
        <end position="331"/>
    </location>
</feature>
<dbReference type="InterPro" id="IPR000917">
    <property type="entry name" value="Sulfatase_N"/>
</dbReference>
<organism evidence="4 5">
    <name type="scientific">Paenibacillus baimaensis</name>
    <dbReference type="NCBI Taxonomy" id="2982185"/>
    <lineage>
        <taxon>Bacteria</taxon>
        <taxon>Bacillati</taxon>
        <taxon>Bacillota</taxon>
        <taxon>Bacilli</taxon>
        <taxon>Bacillales</taxon>
        <taxon>Paenibacillaceae</taxon>
        <taxon>Paenibacillus</taxon>
    </lineage>
</organism>
<dbReference type="Pfam" id="PF00884">
    <property type="entry name" value="Sulfatase"/>
    <property type="match status" value="1"/>
</dbReference>
<dbReference type="CDD" id="cd16148">
    <property type="entry name" value="sulfatase_like"/>
    <property type="match status" value="1"/>
</dbReference>
<name>A0ABT2UKA8_9BACL</name>
<dbReference type="Gene3D" id="3.40.720.10">
    <property type="entry name" value="Alkaline Phosphatase, subunit A"/>
    <property type="match status" value="1"/>
</dbReference>
<gene>
    <name evidence="4" type="ORF">OB236_23500</name>
</gene>
<evidence type="ECO:0000313" key="4">
    <source>
        <dbReference type="EMBL" id="MCU6795078.1"/>
    </source>
</evidence>
<keyword evidence="5" id="KW-1185">Reference proteome</keyword>
<reference evidence="4 5" key="1">
    <citation type="submission" date="2022-09" db="EMBL/GenBank/DDBJ databases">
        <authorList>
            <person name="Han X.L."/>
            <person name="Wang Q."/>
            <person name="Lu T."/>
        </authorList>
    </citation>
    <scope>NUCLEOTIDE SEQUENCE [LARGE SCALE GENOMIC DNA]</scope>
    <source>
        <strain evidence="4 5">WQ 127069</strain>
    </source>
</reference>
<evidence type="ECO:0000259" key="3">
    <source>
        <dbReference type="Pfam" id="PF00884"/>
    </source>
</evidence>
<dbReference type="PANTHER" id="PTHR45953">
    <property type="entry name" value="IDURONATE 2-SULFATASE"/>
    <property type="match status" value="1"/>
</dbReference>
<dbReference type="InterPro" id="IPR017850">
    <property type="entry name" value="Alkaline_phosphatase_core_sf"/>
</dbReference>
<keyword evidence="2" id="KW-0378">Hydrolase</keyword>
<protein>
    <submittedName>
        <fullName evidence="4">Sulfatase</fullName>
    </submittedName>
</protein>
<evidence type="ECO:0000256" key="2">
    <source>
        <dbReference type="ARBA" id="ARBA00022801"/>
    </source>
</evidence>
<evidence type="ECO:0000256" key="1">
    <source>
        <dbReference type="ARBA" id="ARBA00022723"/>
    </source>
</evidence>
<dbReference type="Proteomes" id="UP001652445">
    <property type="component" value="Unassembled WGS sequence"/>
</dbReference>
<dbReference type="SUPFAM" id="SSF53649">
    <property type="entry name" value="Alkaline phosphatase-like"/>
    <property type="match status" value="1"/>
</dbReference>
<accession>A0ABT2UKA8</accession>
<evidence type="ECO:0000313" key="5">
    <source>
        <dbReference type="Proteomes" id="UP001652445"/>
    </source>
</evidence>
<keyword evidence="1" id="KW-0479">Metal-binding</keyword>
<dbReference type="PANTHER" id="PTHR45953:SF1">
    <property type="entry name" value="IDURONATE 2-SULFATASE"/>
    <property type="match status" value="1"/>
</dbReference>
<dbReference type="EMBL" id="JAOQIO010000089">
    <property type="protein sequence ID" value="MCU6795078.1"/>
    <property type="molecule type" value="Genomic_DNA"/>
</dbReference>
<proteinExistence type="predicted"/>
<comment type="caution">
    <text evidence="4">The sequence shown here is derived from an EMBL/GenBank/DDBJ whole genome shotgun (WGS) entry which is preliminary data.</text>
</comment>
<sequence length="487" mass="56451">MKAIMVMFDSLNRHMLPAYGCDWIHAPNFKRLAQQTAVFDNAYVGSMPCMPARRELQTGRYNFLHRSWGPLEPYDDSVAELLRNNGVYTHLVTDHQHYWEDGGCTYHNRYHSYELIRGQEGDPWKGQVKDPEHPDMLGGHRAGNLIRQDWVNRQYIREEAEYPQAKTFAAGMEFIRTNADQNNWFLQLETFDPHEPFRAPENYRALYPHDNEGKHFDWPPYSRVTQTPEEVAHLRYEYAALLSMCDAYLGKVLDMMDELNLWEDTLLIVNTDHGFLLGEHDWWAKMVQPFYNEVSRMPLFIWDPRSRIQGVRRSSLVQTIDLAPTLLEFFGAAIPEGMQGKPLKETIASDQSVREAALFGIHGGHVNCTDGRYVYMRAPATATNEPLYNYTLMPTHMRTMFSLEELRAATLAEPFAFTKGVKPLKTQANSQVQYHSFGTLLFDQLHDPQQNQPLENAAVEQLMIDHMIRMMKDNDAPIEQFQRLGLV</sequence>